<dbReference type="InterPro" id="IPR011044">
    <property type="entry name" value="Quino_amine_DH_bsu"/>
</dbReference>
<proteinExistence type="predicted"/>
<dbReference type="SMART" id="SM00320">
    <property type="entry name" value="WD40"/>
    <property type="match status" value="2"/>
</dbReference>
<dbReference type="RefSeq" id="XP_044723510.1">
    <property type="nucleotide sequence ID" value="XM_044862484.1"/>
</dbReference>
<dbReference type="InterPro" id="IPR001680">
    <property type="entry name" value="WD40_rpt"/>
</dbReference>
<dbReference type="OrthoDB" id="2013972at2759"/>
<dbReference type="InterPro" id="IPR015943">
    <property type="entry name" value="WD40/YVTN_repeat-like_dom_sf"/>
</dbReference>
<dbReference type="Proteomes" id="UP000824596">
    <property type="component" value="Unassembled WGS sequence"/>
</dbReference>
<feature type="compositionally biased region" description="Polar residues" evidence="4">
    <location>
        <begin position="10"/>
        <end position="20"/>
    </location>
</feature>
<evidence type="ECO:0000313" key="5">
    <source>
        <dbReference type="EMBL" id="KAH0965997.1"/>
    </source>
</evidence>
<reference evidence="5" key="1">
    <citation type="submission" date="2021-09" db="EMBL/GenBank/DDBJ databases">
        <title>A high-quality genome of the endoparasitic fungus Hirsutella rhossiliensis with a comparison of Hirsutella genomes reveals transposable elements contributing to genome size variation.</title>
        <authorList>
            <person name="Lin R."/>
            <person name="Jiao Y."/>
            <person name="Sun X."/>
            <person name="Ling J."/>
            <person name="Xie B."/>
            <person name="Cheng X."/>
        </authorList>
    </citation>
    <scope>NUCLEOTIDE SEQUENCE</scope>
    <source>
        <strain evidence="5">HR02</strain>
    </source>
</reference>
<dbReference type="AlphaFoldDB" id="A0A9P8N7E3"/>
<dbReference type="PROSITE" id="PS50294">
    <property type="entry name" value="WD_REPEATS_REGION"/>
    <property type="match status" value="1"/>
</dbReference>
<keyword evidence="6" id="KW-1185">Reference proteome</keyword>
<name>A0A9P8N7E3_9HYPO</name>
<accession>A0A9P8N7E3</accession>
<dbReference type="PROSITE" id="PS00678">
    <property type="entry name" value="WD_REPEATS_1"/>
    <property type="match status" value="1"/>
</dbReference>
<feature type="repeat" description="WD" evidence="3">
    <location>
        <begin position="316"/>
        <end position="346"/>
    </location>
</feature>
<evidence type="ECO:0000256" key="3">
    <source>
        <dbReference type="PROSITE-ProRule" id="PRU00221"/>
    </source>
</evidence>
<feature type="repeat" description="WD" evidence="3">
    <location>
        <begin position="180"/>
        <end position="220"/>
    </location>
</feature>
<protein>
    <submittedName>
        <fullName evidence="5">WD40 repeat 2</fullName>
    </submittedName>
</protein>
<keyword evidence="2" id="KW-0677">Repeat</keyword>
<dbReference type="EMBL" id="JAIZPD010000003">
    <property type="protein sequence ID" value="KAH0965997.1"/>
    <property type="molecule type" value="Genomic_DNA"/>
</dbReference>
<evidence type="ECO:0000256" key="1">
    <source>
        <dbReference type="ARBA" id="ARBA00022574"/>
    </source>
</evidence>
<dbReference type="InterPro" id="IPR019775">
    <property type="entry name" value="WD40_repeat_CS"/>
</dbReference>
<dbReference type="PANTHER" id="PTHR19879">
    <property type="entry name" value="TRANSCRIPTION INITIATION FACTOR TFIID"/>
    <property type="match status" value="1"/>
</dbReference>
<evidence type="ECO:0000256" key="4">
    <source>
        <dbReference type="SAM" id="MobiDB-lite"/>
    </source>
</evidence>
<dbReference type="Gene3D" id="2.130.10.10">
    <property type="entry name" value="YVTN repeat-like/Quinoprotein amine dehydrogenase"/>
    <property type="match status" value="2"/>
</dbReference>
<keyword evidence="1 3" id="KW-0853">WD repeat</keyword>
<sequence>MSKMHPLTPSPSGNHQQKLSQGRRLGLTLRYRRLCSTTEINQVGLTPCPTSSPSDLHALAVYADPQTAQFWVDVFGIGSQRGYTKAAGSHAVMAPLAGIGSGRFASLRSGGAVQPGQGVEHRGNSLVVHDLVTGKTALEIKQATAGPLAWSCQGTALAAGEARNRVGVWDARSGARIGRVVGHIDEVTHAAFTPDSKLVTLSRDGTVRITDPQTARTLSKLEVDATSGTNPRALAVSPDGQSVVSLWGATLLIWLPCAGQLTSYGLHAARGSEGWPLCISPDCRWMACRTEDGFDIVDVAAGSVVWEGGGGAAMFTAAAFSTDGKVLVLGRMDGVVEVWDVEEREG</sequence>
<evidence type="ECO:0000313" key="6">
    <source>
        <dbReference type="Proteomes" id="UP000824596"/>
    </source>
</evidence>
<dbReference type="Pfam" id="PF00400">
    <property type="entry name" value="WD40"/>
    <property type="match status" value="2"/>
</dbReference>
<dbReference type="PANTHER" id="PTHR19879:SF9">
    <property type="entry name" value="TRANSCRIPTION INITIATION FACTOR TFIID SUBUNIT 5"/>
    <property type="match status" value="1"/>
</dbReference>
<dbReference type="GeneID" id="68353142"/>
<feature type="region of interest" description="Disordered" evidence="4">
    <location>
        <begin position="1"/>
        <end position="22"/>
    </location>
</feature>
<gene>
    <name evidence="5" type="ORF">HRG_04013</name>
</gene>
<dbReference type="SUPFAM" id="SSF50969">
    <property type="entry name" value="YVTN repeat-like/Quinoprotein amine dehydrogenase"/>
    <property type="match status" value="1"/>
</dbReference>
<dbReference type="PROSITE" id="PS50082">
    <property type="entry name" value="WD_REPEATS_2"/>
    <property type="match status" value="2"/>
</dbReference>
<comment type="caution">
    <text evidence="5">The sequence shown here is derived from an EMBL/GenBank/DDBJ whole genome shotgun (WGS) entry which is preliminary data.</text>
</comment>
<organism evidence="5 6">
    <name type="scientific">Hirsutella rhossiliensis</name>
    <dbReference type="NCBI Taxonomy" id="111463"/>
    <lineage>
        <taxon>Eukaryota</taxon>
        <taxon>Fungi</taxon>
        <taxon>Dikarya</taxon>
        <taxon>Ascomycota</taxon>
        <taxon>Pezizomycotina</taxon>
        <taxon>Sordariomycetes</taxon>
        <taxon>Hypocreomycetidae</taxon>
        <taxon>Hypocreales</taxon>
        <taxon>Ophiocordycipitaceae</taxon>
        <taxon>Hirsutella</taxon>
    </lineage>
</organism>
<evidence type="ECO:0000256" key="2">
    <source>
        <dbReference type="ARBA" id="ARBA00022737"/>
    </source>
</evidence>